<evidence type="ECO:0000256" key="12">
    <source>
        <dbReference type="ARBA" id="ARBA00023264"/>
    </source>
</evidence>
<keyword evidence="10 14" id="KW-0472">Membrane</keyword>
<keyword evidence="6 14" id="KW-0812">Transmembrane</keyword>
<evidence type="ECO:0000256" key="14">
    <source>
        <dbReference type="SAM" id="Phobius"/>
    </source>
</evidence>
<evidence type="ECO:0000256" key="4">
    <source>
        <dbReference type="ARBA" id="ARBA00022516"/>
    </source>
</evidence>
<keyword evidence="4" id="KW-0444">Lipid biosynthesis</keyword>
<dbReference type="GO" id="GO:0043337">
    <property type="term" value="F:cardiolipin synthase (CMP-forming)"/>
    <property type="evidence" value="ECO:0007669"/>
    <property type="project" value="TreeGrafter"/>
</dbReference>
<feature type="transmembrane region" description="Helical" evidence="14">
    <location>
        <begin position="237"/>
        <end position="255"/>
    </location>
</feature>
<keyword evidence="11" id="KW-0594">Phospholipid biosynthesis</keyword>
<dbReference type="Proteomes" id="UP000623129">
    <property type="component" value="Unassembled WGS sequence"/>
</dbReference>
<evidence type="ECO:0000256" key="10">
    <source>
        <dbReference type="ARBA" id="ARBA00023136"/>
    </source>
</evidence>
<gene>
    <name evidence="15" type="ORF">FCM35_KLT07547</name>
</gene>
<dbReference type="PANTHER" id="PTHR14269">
    <property type="entry name" value="CDP-DIACYLGLYCEROL--GLYCEROL-3-PHOSPHATE 3-PHOSPHATIDYLTRANSFERASE-RELATED"/>
    <property type="match status" value="1"/>
</dbReference>
<evidence type="ECO:0000256" key="6">
    <source>
        <dbReference type="ARBA" id="ARBA00022692"/>
    </source>
</evidence>
<proteinExistence type="inferred from homology"/>
<keyword evidence="8 14" id="KW-1133">Transmembrane helix</keyword>
<dbReference type="InterPro" id="IPR000462">
    <property type="entry name" value="CDP-OH_P_trans"/>
</dbReference>
<protein>
    <submittedName>
        <fullName evidence="15">CDP-diacylglycerol--glycerol-3-phosphate 3-phosphatidyltransferase 1</fullName>
    </submittedName>
</protein>
<keyword evidence="5 13" id="KW-0808">Transferase</keyword>
<name>A0A833QQJ7_9POAL</name>
<dbReference type="GO" id="GO:0032049">
    <property type="term" value="P:cardiolipin biosynthetic process"/>
    <property type="evidence" value="ECO:0007669"/>
    <property type="project" value="TreeGrafter"/>
</dbReference>
<evidence type="ECO:0000256" key="8">
    <source>
        <dbReference type="ARBA" id="ARBA00022989"/>
    </source>
</evidence>
<evidence type="ECO:0000256" key="5">
    <source>
        <dbReference type="ARBA" id="ARBA00022679"/>
    </source>
</evidence>
<keyword evidence="7" id="KW-0809">Transit peptide</keyword>
<evidence type="ECO:0000256" key="1">
    <source>
        <dbReference type="ARBA" id="ARBA00001936"/>
    </source>
</evidence>
<comment type="subcellular location">
    <subcellularLocation>
        <location evidence="2">Membrane</location>
        <topology evidence="2">Multi-pass membrane protein</topology>
    </subcellularLocation>
</comment>
<dbReference type="GO" id="GO:0005739">
    <property type="term" value="C:mitochondrion"/>
    <property type="evidence" value="ECO:0007669"/>
    <property type="project" value="TreeGrafter"/>
</dbReference>
<dbReference type="EMBL" id="SWLB01000017">
    <property type="protein sequence ID" value="KAF3327429.1"/>
    <property type="molecule type" value="Genomic_DNA"/>
</dbReference>
<evidence type="ECO:0000256" key="9">
    <source>
        <dbReference type="ARBA" id="ARBA00023098"/>
    </source>
</evidence>
<comment type="caution">
    <text evidence="15">The sequence shown here is derived from an EMBL/GenBank/DDBJ whole genome shotgun (WGS) entry which is preliminary data.</text>
</comment>
<dbReference type="Pfam" id="PF01066">
    <property type="entry name" value="CDP-OH_P_transf"/>
    <property type="match status" value="1"/>
</dbReference>
<organism evidence="15 16">
    <name type="scientific">Carex littledalei</name>
    <dbReference type="NCBI Taxonomy" id="544730"/>
    <lineage>
        <taxon>Eukaryota</taxon>
        <taxon>Viridiplantae</taxon>
        <taxon>Streptophyta</taxon>
        <taxon>Embryophyta</taxon>
        <taxon>Tracheophyta</taxon>
        <taxon>Spermatophyta</taxon>
        <taxon>Magnoliopsida</taxon>
        <taxon>Liliopsida</taxon>
        <taxon>Poales</taxon>
        <taxon>Cyperaceae</taxon>
        <taxon>Cyperoideae</taxon>
        <taxon>Cariceae</taxon>
        <taxon>Carex</taxon>
        <taxon>Carex subgen. Euthyceras</taxon>
    </lineage>
</organism>
<comment type="cofactor">
    <cofactor evidence="1">
        <name>Mn(2+)</name>
        <dbReference type="ChEBI" id="CHEBI:29035"/>
    </cofactor>
</comment>
<accession>A0A833QQJ7</accession>
<keyword evidence="9" id="KW-0443">Lipid metabolism</keyword>
<evidence type="ECO:0000256" key="2">
    <source>
        <dbReference type="ARBA" id="ARBA00004141"/>
    </source>
</evidence>
<dbReference type="InterPro" id="IPR050324">
    <property type="entry name" value="CDP-alcohol_PTase-I"/>
</dbReference>
<comment type="similarity">
    <text evidence="3 13">Belongs to the CDP-alcohol phosphatidyltransferase class-I family.</text>
</comment>
<dbReference type="InterPro" id="IPR048254">
    <property type="entry name" value="CDP_ALCOHOL_P_TRANSF_CS"/>
</dbReference>
<dbReference type="GO" id="GO:0016020">
    <property type="term" value="C:membrane"/>
    <property type="evidence" value="ECO:0007669"/>
    <property type="project" value="UniProtKB-SubCell"/>
</dbReference>
<dbReference type="AlphaFoldDB" id="A0A833QQJ7"/>
<dbReference type="PANTHER" id="PTHR14269:SF60">
    <property type="entry name" value="CARDIOLIPIN SYNTHASE (CMP-FORMING)"/>
    <property type="match status" value="1"/>
</dbReference>
<dbReference type="OrthoDB" id="10020554at2759"/>
<keyword evidence="12" id="KW-1208">Phospholipid metabolism</keyword>
<reference evidence="15" key="1">
    <citation type="submission" date="2020-01" db="EMBL/GenBank/DDBJ databases">
        <title>Genome sequence of Kobresia littledalei, the first chromosome-level genome in the family Cyperaceae.</title>
        <authorList>
            <person name="Qu G."/>
        </authorList>
    </citation>
    <scope>NUCLEOTIDE SEQUENCE</scope>
    <source>
        <strain evidence="15">C.B.Clarke</strain>
        <tissue evidence="15">Leaf</tissue>
    </source>
</reference>
<feature type="transmembrane region" description="Helical" evidence="14">
    <location>
        <begin position="267"/>
        <end position="288"/>
    </location>
</feature>
<evidence type="ECO:0000313" key="16">
    <source>
        <dbReference type="Proteomes" id="UP000623129"/>
    </source>
</evidence>
<dbReference type="FunFam" id="1.20.120.1760:FF:000020">
    <property type="entry name" value="cardiolipin synthase (CMP-forming), mitochondrial"/>
    <property type="match status" value="1"/>
</dbReference>
<dbReference type="Gene3D" id="1.20.120.1760">
    <property type="match status" value="1"/>
</dbReference>
<sequence length="298" mass="33532">MEYNWSWCGWSHKDDMRLHVTKGGVGPLFLSSPPWNLSQRSNPLYFGGRLVKFPRDLQEVRCLPIAFDFSSAAKNRRNAQHLISEKTKPILDIGSAGINEKFLNLPNLVSISRMVSGPVIGWMIMNEWYVPAFGALIVSGATDWLDGFLARKMGINAVYGSYLDPLADKVLIGCVALSMVKMDLLHPGLVGLVIFRDIGLVGGAVYKRVLMMNWKWDSWSEFFNLDGQYREKVEPLFISKVNTVLQLLLVGAALLQPDFGTEETQQYLTYLSWLVASTTVASTLGYGIQYFRNKPIIR</sequence>
<dbReference type="PROSITE" id="PS00379">
    <property type="entry name" value="CDP_ALCOHOL_P_TRANSF"/>
    <property type="match status" value="1"/>
</dbReference>
<evidence type="ECO:0000256" key="11">
    <source>
        <dbReference type="ARBA" id="ARBA00023209"/>
    </source>
</evidence>
<evidence type="ECO:0000256" key="13">
    <source>
        <dbReference type="RuleBase" id="RU003750"/>
    </source>
</evidence>
<dbReference type="InterPro" id="IPR043130">
    <property type="entry name" value="CDP-OH_PTrfase_TM_dom"/>
</dbReference>
<keyword evidence="16" id="KW-1185">Reference proteome</keyword>
<feature type="transmembrane region" description="Helical" evidence="14">
    <location>
        <begin position="184"/>
        <end position="206"/>
    </location>
</feature>
<evidence type="ECO:0000256" key="3">
    <source>
        <dbReference type="ARBA" id="ARBA00010441"/>
    </source>
</evidence>
<evidence type="ECO:0000313" key="15">
    <source>
        <dbReference type="EMBL" id="KAF3327429.1"/>
    </source>
</evidence>
<evidence type="ECO:0000256" key="7">
    <source>
        <dbReference type="ARBA" id="ARBA00022946"/>
    </source>
</evidence>